<evidence type="ECO:0000256" key="2">
    <source>
        <dbReference type="ARBA" id="ARBA00022898"/>
    </source>
</evidence>
<dbReference type="EMBL" id="JAAIUV010000006">
    <property type="protein sequence ID" value="NEX78330.1"/>
    <property type="molecule type" value="Genomic_DNA"/>
</dbReference>
<sequence>MIYFDYAATTPLDMDCAEVYVKVSREFFGNSNSLHDRGGQAADILENCRAELARLLGIRKQGLYFTSGGSEGNFLAIEALLSSGKKKGKHIIAGMAEHYSIHGTLRRLKDLGYDITYLPYTSTGLIDPDVLQKSIQPETVLAIVQHVNSEIGTIQPIQEIGEICRNHNIFLHCDAVQSFGKINVISIVPYVSSLSFSGHKIYGPKGIGGVYIDPSIDWKPFFPGTSHEKGFRPGTVNVPGIAAMTVAAQKIFKRMQVDYDQFLQLRNFFITALEPILDRVKIYQAPINHQLPSILGMSITGIEGQWIMLECNRLGFEISTGSACHVGMQSPAMITKALGLDKIKAKEFIRISFGQATTEEDVKKLANGIVSIVENYPGSVVIP</sequence>
<protein>
    <submittedName>
        <fullName evidence="4">Aminotransferase class V-fold PLP-dependent enzyme</fullName>
    </submittedName>
</protein>
<dbReference type="NCBIfam" id="NF002806">
    <property type="entry name" value="PRK02948.1"/>
    <property type="match status" value="1"/>
</dbReference>
<comment type="caution">
    <text evidence="4">The sequence shown here is derived from an EMBL/GenBank/DDBJ whole genome shotgun (WGS) entry which is preliminary data.</text>
</comment>
<keyword evidence="2" id="KW-0663">Pyridoxal phosphate</keyword>
<dbReference type="PANTHER" id="PTHR11601">
    <property type="entry name" value="CYSTEINE DESULFURYLASE FAMILY MEMBER"/>
    <property type="match status" value="1"/>
</dbReference>
<accession>A0A6B3TPT2</accession>
<evidence type="ECO:0000259" key="3">
    <source>
        <dbReference type="Pfam" id="PF00266"/>
    </source>
</evidence>
<reference evidence="4" key="1">
    <citation type="submission" date="2020-02" db="EMBL/GenBank/DDBJ databases">
        <title>Bacillus sedimentmangrovi sp. nov., isolated from sediment of the mangrove ecosystem.</title>
        <authorList>
            <person name="Liu G."/>
        </authorList>
    </citation>
    <scope>NUCLEOTIDE SEQUENCE [LARGE SCALE GENOMIC DNA]</scope>
    <source>
        <strain evidence="4">SgZ-7</strain>
    </source>
</reference>
<gene>
    <name evidence="4" type="ORF">G4Z05_05405</name>
</gene>
<feature type="domain" description="Aminotransferase class V" evidence="3">
    <location>
        <begin position="2"/>
        <end position="365"/>
    </location>
</feature>
<dbReference type="Pfam" id="PF00266">
    <property type="entry name" value="Aminotran_5"/>
    <property type="match status" value="1"/>
</dbReference>
<dbReference type="Gene3D" id="3.40.640.10">
    <property type="entry name" value="Type I PLP-dependent aspartate aminotransferase-like (Major domain)"/>
    <property type="match status" value="1"/>
</dbReference>
<dbReference type="InterPro" id="IPR015424">
    <property type="entry name" value="PyrdxlP-dep_Trfase"/>
</dbReference>
<keyword evidence="4" id="KW-0808">Transferase</keyword>
<evidence type="ECO:0000256" key="1">
    <source>
        <dbReference type="ARBA" id="ARBA00001933"/>
    </source>
</evidence>
<dbReference type="PIRSF" id="PIRSF005572">
    <property type="entry name" value="NifS"/>
    <property type="match status" value="1"/>
</dbReference>
<comment type="cofactor">
    <cofactor evidence="1">
        <name>pyridoxal 5'-phosphate</name>
        <dbReference type="ChEBI" id="CHEBI:597326"/>
    </cofactor>
</comment>
<dbReference type="PANTHER" id="PTHR11601:SF36">
    <property type="entry name" value="CYSTEINE DESULFURASE NIFS-RELATED"/>
    <property type="match status" value="1"/>
</dbReference>
<dbReference type="InterPro" id="IPR000192">
    <property type="entry name" value="Aminotrans_V_dom"/>
</dbReference>
<dbReference type="InterPro" id="IPR016454">
    <property type="entry name" value="Cysteine_dSase"/>
</dbReference>
<dbReference type="Proteomes" id="UP000481621">
    <property type="component" value="Unassembled WGS sequence"/>
</dbReference>
<dbReference type="InterPro" id="IPR015421">
    <property type="entry name" value="PyrdxlP-dep_Trfase_major"/>
</dbReference>
<dbReference type="RefSeq" id="WP_163250973.1">
    <property type="nucleotide sequence ID" value="NZ_JAAIUV010000006.1"/>
</dbReference>
<proteinExistence type="predicted"/>
<keyword evidence="5" id="KW-1185">Reference proteome</keyword>
<name>A0A6B3TPT2_9BACI</name>
<dbReference type="Gene3D" id="3.90.1150.10">
    <property type="entry name" value="Aspartate Aminotransferase, domain 1"/>
    <property type="match status" value="1"/>
</dbReference>
<evidence type="ECO:0000313" key="5">
    <source>
        <dbReference type="Proteomes" id="UP000481621"/>
    </source>
</evidence>
<dbReference type="SUPFAM" id="SSF53383">
    <property type="entry name" value="PLP-dependent transferases"/>
    <property type="match status" value="1"/>
</dbReference>
<keyword evidence="4" id="KW-0032">Aminotransferase</keyword>
<organism evidence="4 5">
    <name type="scientific">Neobacillus thermocopriae</name>
    <dbReference type="NCBI Taxonomy" id="1215031"/>
    <lineage>
        <taxon>Bacteria</taxon>
        <taxon>Bacillati</taxon>
        <taxon>Bacillota</taxon>
        <taxon>Bacilli</taxon>
        <taxon>Bacillales</taxon>
        <taxon>Bacillaceae</taxon>
        <taxon>Neobacillus</taxon>
    </lineage>
</organism>
<dbReference type="GO" id="GO:0008483">
    <property type="term" value="F:transaminase activity"/>
    <property type="evidence" value="ECO:0007669"/>
    <property type="project" value="UniProtKB-KW"/>
</dbReference>
<evidence type="ECO:0000313" key="4">
    <source>
        <dbReference type="EMBL" id="NEX78330.1"/>
    </source>
</evidence>
<dbReference type="AlphaFoldDB" id="A0A6B3TPT2"/>
<dbReference type="InterPro" id="IPR015422">
    <property type="entry name" value="PyrdxlP-dep_Trfase_small"/>
</dbReference>